<name>A0A074U6L5_9RHOB</name>
<gene>
    <name evidence="6" type="ORF">DL1_19295</name>
</gene>
<dbReference type="eggNOG" id="COG3791">
    <property type="taxonomic scope" value="Bacteria"/>
</dbReference>
<dbReference type="InterPro" id="IPR006913">
    <property type="entry name" value="CENP-V/GFA"/>
</dbReference>
<comment type="caution">
    <text evidence="6">The sequence shown here is derived from an EMBL/GenBank/DDBJ whole genome shotgun (WGS) entry which is preliminary data.</text>
</comment>
<accession>A0A074U6L5</accession>
<dbReference type="Pfam" id="PF04828">
    <property type="entry name" value="GFA"/>
    <property type="match status" value="1"/>
</dbReference>
<dbReference type="SUPFAM" id="SSF51316">
    <property type="entry name" value="Mss4-like"/>
    <property type="match status" value="1"/>
</dbReference>
<dbReference type="PROSITE" id="PS51891">
    <property type="entry name" value="CENP_V_GFA"/>
    <property type="match status" value="1"/>
</dbReference>
<feature type="domain" description="CENP-V/GFA" evidence="5">
    <location>
        <begin position="10"/>
        <end position="110"/>
    </location>
</feature>
<keyword evidence="3" id="KW-0862">Zinc</keyword>
<evidence type="ECO:0000313" key="7">
    <source>
        <dbReference type="Proteomes" id="UP000027725"/>
    </source>
</evidence>
<keyword evidence="7" id="KW-1185">Reference proteome</keyword>
<sequence>MTEAHAFPQARGGCQCGAIRFTIAPGLAKASLCHCRMCQRASGNVFVPLYEIPAERIAWQGVEPQEWASSNISQRGFCPTCGTPLYLRTGDTYEIMAGCLHPDFPFTPADQGGMEARSTWLDALAKIPSHDTTPALLAQVVSNQSAE</sequence>
<dbReference type="Gene3D" id="3.90.1590.10">
    <property type="entry name" value="glutathione-dependent formaldehyde- activating enzyme (gfa)"/>
    <property type="match status" value="1"/>
</dbReference>
<dbReference type="GO" id="GO:0046872">
    <property type="term" value="F:metal ion binding"/>
    <property type="evidence" value="ECO:0007669"/>
    <property type="project" value="UniProtKB-KW"/>
</dbReference>
<comment type="similarity">
    <text evidence="1">Belongs to the Gfa family.</text>
</comment>
<dbReference type="Proteomes" id="UP000027725">
    <property type="component" value="Unassembled WGS sequence"/>
</dbReference>
<keyword evidence="2" id="KW-0479">Metal-binding</keyword>
<evidence type="ECO:0000256" key="3">
    <source>
        <dbReference type="ARBA" id="ARBA00022833"/>
    </source>
</evidence>
<dbReference type="PANTHER" id="PTHR33337">
    <property type="entry name" value="GFA DOMAIN-CONTAINING PROTEIN"/>
    <property type="match status" value="1"/>
</dbReference>
<reference evidence="6 7" key="1">
    <citation type="submission" date="2014-03" db="EMBL/GenBank/DDBJ databases">
        <title>The draft genome sequence of Thioclava dalianensis DLFJ1-1.</title>
        <authorList>
            <person name="Lai Q."/>
            <person name="Shao Z."/>
        </authorList>
    </citation>
    <scope>NUCLEOTIDE SEQUENCE [LARGE SCALE GENOMIC DNA]</scope>
    <source>
        <strain evidence="6 7">DLFJ1-1</strain>
    </source>
</reference>
<keyword evidence="4" id="KW-0456">Lyase</keyword>
<evidence type="ECO:0000259" key="5">
    <source>
        <dbReference type="PROSITE" id="PS51891"/>
    </source>
</evidence>
<dbReference type="STRING" id="1185766.SAMN05216224_101517"/>
<protein>
    <submittedName>
        <fullName evidence="6">Aldehyde-activating protein</fullName>
    </submittedName>
</protein>
<dbReference type="RefSeq" id="WP_038064796.1">
    <property type="nucleotide sequence ID" value="NZ_FOVB01000001.1"/>
</dbReference>
<proteinExistence type="inferred from homology"/>
<dbReference type="PANTHER" id="PTHR33337:SF40">
    <property type="entry name" value="CENP-V_GFA DOMAIN-CONTAINING PROTEIN-RELATED"/>
    <property type="match status" value="1"/>
</dbReference>
<dbReference type="InterPro" id="IPR011057">
    <property type="entry name" value="Mss4-like_sf"/>
</dbReference>
<evidence type="ECO:0000256" key="4">
    <source>
        <dbReference type="ARBA" id="ARBA00023239"/>
    </source>
</evidence>
<evidence type="ECO:0000256" key="1">
    <source>
        <dbReference type="ARBA" id="ARBA00005495"/>
    </source>
</evidence>
<dbReference type="EMBL" id="JHEH01000007">
    <property type="protein sequence ID" value="KEP70262.1"/>
    <property type="molecule type" value="Genomic_DNA"/>
</dbReference>
<dbReference type="GO" id="GO:0016846">
    <property type="term" value="F:carbon-sulfur lyase activity"/>
    <property type="evidence" value="ECO:0007669"/>
    <property type="project" value="InterPro"/>
</dbReference>
<evidence type="ECO:0000256" key="2">
    <source>
        <dbReference type="ARBA" id="ARBA00022723"/>
    </source>
</evidence>
<organism evidence="6 7">
    <name type="scientific">Thioclava dalianensis</name>
    <dbReference type="NCBI Taxonomy" id="1185766"/>
    <lineage>
        <taxon>Bacteria</taxon>
        <taxon>Pseudomonadati</taxon>
        <taxon>Pseudomonadota</taxon>
        <taxon>Alphaproteobacteria</taxon>
        <taxon>Rhodobacterales</taxon>
        <taxon>Paracoccaceae</taxon>
        <taxon>Thioclava</taxon>
    </lineage>
</organism>
<dbReference type="OrthoDB" id="9807246at2"/>
<evidence type="ECO:0000313" key="6">
    <source>
        <dbReference type="EMBL" id="KEP70262.1"/>
    </source>
</evidence>
<dbReference type="AlphaFoldDB" id="A0A074U6L5"/>